<dbReference type="EMBL" id="FNAK01000003">
    <property type="protein sequence ID" value="SDD91390.1"/>
    <property type="molecule type" value="Genomic_DNA"/>
</dbReference>
<evidence type="ECO:0000313" key="6">
    <source>
        <dbReference type="Proteomes" id="UP000183685"/>
    </source>
</evidence>
<dbReference type="GO" id="GO:0003700">
    <property type="term" value="F:DNA-binding transcription factor activity"/>
    <property type="evidence" value="ECO:0007669"/>
    <property type="project" value="TreeGrafter"/>
</dbReference>
<feature type="domain" description="HTH tetR-type" evidence="4">
    <location>
        <begin position="23"/>
        <end position="83"/>
    </location>
</feature>
<evidence type="ECO:0000259" key="4">
    <source>
        <dbReference type="PROSITE" id="PS50977"/>
    </source>
</evidence>
<dbReference type="Proteomes" id="UP000183685">
    <property type="component" value="Unassembled WGS sequence"/>
</dbReference>
<dbReference type="STRING" id="637679.GCA_001550055_01354"/>
<dbReference type="SUPFAM" id="SSF46689">
    <property type="entry name" value="Homeodomain-like"/>
    <property type="match status" value="1"/>
</dbReference>
<reference evidence="5 6" key="1">
    <citation type="submission" date="2016-10" db="EMBL/GenBank/DDBJ databases">
        <authorList>
            <person name="de Groot N.N."/>
        </authorList>
    </citation>
    <scope>NUCLEOTIDE SEQUENCE [LARGE SCALE GENOMIC DNA]</scope>
    <source>
        <strain evidence="5 6">CGMCC 1.9109</strain>
    </source>
</reference>
<accession>A0A1G6YM29</accession>
<evidence type="ECO:0000256" key="2">
    <source>
        <dbReference type="PROSITE-ProRule" id="PRU00335"/>
    </source>
</evidence>
<dbReference type="SUPFAM" id="SSF48498">
    <property type="entry name" value="Tetracyclin repressor-like, C-terminal domain"/>
    <property type="match status" value="1"/>
</dbReference>
<dbReference type="InterPro" id="IPR041586">
    <property type="entry name" value="PsrA_TetR_C"/>
</dbReference>
<dbReference type="PANTHER" id="PTHR30055">
    <property type="entry name" value="HTH-TYPE TRANSCRIPTIONAL REGULATOR RUTR"/>
    <property type="match status" value="1"/>
</dbReference>
<dbReference type="InterPro" id="IPR036271">
    <property type="entry name" value="Tet_transcr_reg_TetR-rel_C_sf"/>
</dbReference>
<dbReference type="InterPro" id="IPR001647">
    <property type="entry name" value="HTH_TetR"/>
</dbReference>
<evidence type="ECO:0000256" key="1">
    <source>
        <dbReference type="ARBA" id="ARBA00023125"/>
    </source>
</evidence>
<protein>
    <submittedName>
        <fullName evidence="5">Transcriptional regulator, TetR family</fullName>
    </submittedName>
</protein>
<dbReference type="Pfam" id="PF00440">
    <property type="entry name" value="TetR_N"/>
    <property type="match status" value="1"/>
</dbReference>
<evidence type="ECO:0000256" key="3">
    <source>
        <dbReference type="SAM" id="MobiDB-lite"/>
    </source>
</evidence>
<feature type="DNA-binding region" description="H-T-H motif" evidence="2">
    <location>
        <begin position="46"/>
        <end position="65"/>
    </location>
</feature>
<keyword evidence="1 2" id="KW-0238">DNA-binding</keyword>
<feature type="compositionally biased region" description="Basic residues" evidence="3">
    <location>
        <begin position="9"/>
        <end position="19"/>
    </location>
</feature>
<dbReference type="Pfam" id="PF17939">
    <property type="entry name" value="TetR_C_30"/>
    <property type="match status" value="1"/>
</dbReference>
<dbReference type="AlphaFoldDB" id="A0A1G6YM29"/>
<sequence length="232" mass="25495">MTVTDMKNKPARRKRRKQADRREESRERILDAAEELFAKRGFHGVSVREIADASGADTSLLHYYFGAKAALFETVIERRAALVNDSRLASLEAYERDNANAMTAAGIIRAYLEPTFKFMMAGDPGYLNYGALIARINSSPPGEGPDMSASPFDGVVQKLIGLLKTVRPDCSEAELYWFYHLLSGAITLSLAQTGRIDFLSGGACRSDDFETILQHMVQVFGHGLGGLVGNKV</sequence>
<evidence type="ECO:0000313" key="5">
    <source>
        <dbReference type="EMBL" id="SDD91390.1"/>
    </source>
</evidence>
<dbReference type="Gene3D" id="1.10.357.10">
    <property type="entry name" value="Tetracycline Repressor, domain 2"/>
    <property type="match status" value="1"/>
</dbReference>
<dbReference type="RefSeq" id="WP_068302743.1">
    <property type="nucleotide sequence ID" value="NZ_FNAK01000003.1"/>
</dbReference>
<dbReference type="PRINTS" id="PR00455">
    <property type="entry name" value="HTHTETR"/>
</dbReference>
<organism evidence="5 6">
    <name type="scientific">Kordiimonas lacus</name>
    <dbReference type="NCBI Taxonomy" id="637679"/>
    <lineage>
        <taxon>Bacteria</taxon>
        <taxon>Pseudomonadati</taxon>
        <taxon>Pseudomonadota</taxon>
        <taxon>Alphaproteobacteria</taxon>
        <taxon>Kordiimonadales</taxon>
        <taxon>Kordiimonadaceae</taxon>
        <taxon>Kordiimonas</taxon>
    </lineage>
</organism>
<feature type="region of interest" description="Disordered" evidence="3">
    <location>
        <begin position="1"/>
        <end position="25"/>
    </location>
</feature>
<keyword evidence="6" id="KW-1185">Reference proteome</keyword>
<dbReference type="GO" id="GO:0000976">
    <property type="term" value="F:transcription cis-regulatory region binding"/>
    <property type="evidence" value="ECO:0007669"/>
    <property type="project" value="TreeGrafter"/>
</dbReference>
<name>A0A1G6YM29_9PROT</name>
<dbReference type="PROSITE" id="PS50977">
    <property type="entry name" value="HTH_TETR_2"/>
    <property type="match status" value="1"/>
</dbReference>
<dbReference type="PANTHER" id="PTHR30055:SF235">
    <property type="entry name" value="TRANSCRIPTIONAL REGULATORY PROTEIN"/>
    <property type="match status" value="1"/>
</dbReference>
<dbReference type="InterPro" id="IPR050109">
    <property type="entry name" value="HTH-type_TetR-like_transc_reg"/>
</dbReference>
<gene>
    <name evidence="5" type="ORF">SAMN04488071_1673</name>
</gene>
<dbReference type="InterPro" id="IPR009057">
    <property type="entry name" value="Homeodomain-like_sf"/>
</dbReference>
<proteinExistence type="predicted"/>